<feature type="region of interest" description="Disordered" evidence="1">
    <location>
        <begin position="135"/>
        <end position="221"/>
    </location>
</feature>
<proteinExistence type="predicted"/>
<evidence type="ECO:0000313" key="2">
    <source>
        <dbReference type="EMBL" id="RSH90808.1"/>
    </source>
</evidence>
<name>A0A427YI99_9TREE</name>
<feature type="compositionally biased region" description="Gly residues" evidence="1">
    <location>
        <begin position="164"/>
        <end position="203"/>
    </location>
</feature>
<keyword evidence="3" id="KW-1185">Reference proteome</keyword>
<evidence type="ECO:0000313" key="3">
    <source>
        <dbReference type="Proteomes" id="UP000279259"/>
    </source>
</evidence>
<protein>
    <submittedName>
        <fullName evidence="2">Uncharacterized protein</fullName>
    </submittedName>
</protein>
<evidence type="ECO:0000256" key="1">
    <source>
        <dbReference type="SAM" id="MobiDB-lite"/>
    </source>
</evidence>
<dbReference type="OrthoDB" id="9895617at2759"/>
<dbReference type="PANTHER" id="PTHR37450:SF1">
    <property type="entry name" value="CIPC PROTEIN"/>
    <property type="match status" value="1"/>
</dbReference>
<reference evidence="2 3" key="1">
    <citation type="submission" date="2018-11" db="EMBL/GenBank/DDBJ databases">
        <title>Genome sequence of Saitozyma podzolica DSM 27192.</title>
        <authorList>
            <person name="Aliyu H."/>
            <person name="Gorte O."/>
            <person name="Ochsenreither K."/>
        </authorList>
    </citation>
    <scope>NUCLEOTIDE SEQUENCE [LARGE SCALE GENOMIC DNA]</scope>
    <source>
        <strain evidence="2 3">DSM 27192</strain>
    </source>
</reference>
<dbReference type="Proteomes" id="UP000279259">
    <property type="component" value="Unassembled WGS sequence"/>
</dbReference>
<feature type="compositionally biased region" description="Gly residues" evidence="1">
    <location>
        <begin position="135"/>
        <end position="148"/>
    </location>
</feature>
<dbReference type="PANTHER" id="PTHR37450">
    <property type="entry name" value="CIPC PROTEIN"/>
    <property type="match status" value="1"/>
</dbReference>
<dbReference type="EMBL" id="RSCD01000009">
    <property type="protein sequence ID" value="RSH90808.1"/>
    <property type="molecule type" value="Genomic_DNA"/>
</dbReference>
<sequence>MGFFGHDDSDQRRAYEQFQNTPPEHEAKFSHELIAGAASFAAMRAYEQHQDANGKPQSFELAKEIIAGFAGAEVDKLIETKGLNAIDAARAKHEAKEQAAQALAQSQQYGDVQYQRREFNGGGYEGGYGGGYGGGQGGYGGPPQGNWGGPPQENWGGPPQENWGGPGGQGYGPPGGPGGYGGGPGYGPPGGGYGGGPGGPGGWEGEREGHHHHHHEERREW</sequence>
<feature type="compositionally biased region" description="Basic residues" evidence="1">
    <location>
        <begin position="210"/>
        <end position="221"/>
    </location>
</feature>
<feature type="compositionally biased region" description="Low complexity" evidence="1">
    <location>
        <begin position="149"/>
        <end position="163"/>
    </location>
</feature>
<dbReference type="Pfam" id="PF12585">
    <property type="entry name" value="DUF3759"/>
    <property type="match status" value="1"/>
</dbReference>
<dbReference type="STRING" id="1890683.A0A427YI99"/>
<dbReference type="AlphaFoldDB" id="A0A427YI99"/>
<organism evidence="2 3">
    <name type="scientific">Saitozyma podzolica</name>
    <dbReference type="NCBI Taxonomy" id="1890683"/>
    <lineage>
        <taxon>Eukaryota</taxon>
        <taxon>Fungi</taxon>
        <taxon>Dikarya</taxon>
        <taxon>Basidiomycota</taxon>
        <taxon>Agaricomycotina</taxon>
        <taxon>Tremellomycetes</taxon>
        <taxon>Tremellales</taxon>
        <taxon>Trimorphomycetaceae</taxon>
        <taxon>Saitozyma</taxon>
    </lineage>
</organism>
<gene>
    <name evidence="2" type="ORF">EHS25_009983</name>
</gene>
<dbReference type="InterPro" id="IPR022234">
    <property type="entry name" value="DUF3759"/>
</dbReference>
<comment type="caution">
    <text evidence="2">The sequence shown here is derived from an EMBL/GenBank/DDBJ whole genome shotgun (WGS) entry which is preliminary data.</text>
</comment>
<accession>A0A427YI99</accession>